<dbReference type="PANTHER" id="PTHR10697">
    <property type="entry name" value="MAMMALIAN EPENDYMIN-RELATED PROTEIN 1"/>
    <property type="match status" value="1"/>
</dbReference>
<dbReference type="Proteomes" id="UP000663879">
    <property type="component" value="Unassembled WGS sequence"/>
</dbReference>
<evidence type="ECO:0000256" key="1">
    <source>
        <dbReference type="SAM" id="SignalP"/>
    </source>
</evidence>
<feature type="signal peptide" evidence="1">
    <location>
        <begin position="1"/>
        <end position="20"/>
    </location>
</feature>
<proteinExistence type="predicted"/>
<dbReference type="PANTHER" id="PTHR10697:SF1">
    <property type="entry name" value="MAMMALIAN EPENDYMIN-RELATED PROTEIN 1"/>
    <property type="match status" value="1"/>
</dbReference>
<comment type="caution">
    <text evidence="2">The sequence shown here is derived from an EMBL/GenBank/DDBJ whole genome shotgun (WGS) entry which is preliminary data.</text>
</comment>
<feature type="chain" id="PRO_5032776742" evidence="1">
    <location>
        <begin position="21"/>
        <end position="206"/>
    </location>
</feature>
<evidence type="ECO:0000313" key="3">
    <source>
        <dbReference type="Proteomes" id="UP000663879"/>
    </source>
</evidence>
<keyword evidence="3" id="KW-1185">Reference proteome</keyword>
<dbReference type="GO" id="GO:0007160">
    <property type="term" value="P:cell-matrix adhesion"/>
    <property type="evidence" value="ECO:0007669"/>
    <property type="project" value="InterPro"/>
</dbReference>
<dbReference type="EMBL" id="CAJNOC010001260">
    <property type="protein sequence ID" value="CAF0849352.1"/>
    <property type="molecule type" value="Genomic_DNA"/>
</dbReference>
<reference evidence="2" key="1">
    <citation type="submission" date="2021-02" db="EMBL/GenBank/DDBJ databases">
        <authorList>
            <person name="Nowell W R."/>
        </authorList>
    </citation>
    <scope>NUCLEOTIDE SEQUENCE</scope>
    <source>
        <strain evidence="2">Ploen Becks lab</strain>
    </source>
</reference>
<evidence type="ECO:0000313" key="2">
    <source>
        <dbReference type="EMBL" id="CAF0849352.1"/>
    </source>
</evidence>
<gene>
    <name evidence="2" type="ORF">OXX778_LOCUS8865</name>
</gene>
<dbReference type="GO" id="GO:0005576">
    <property type="term" value="C:extracellular region"/>
    <property type="evidence" value="ECO:0007669"/>
    <property type="project" value="InterPro"/>
</dbReference>
<keyword evidence="1" id="KW-0732">Signal</keyword>
<dbReference type="GO" id="GO:0005764">
    <property type="term" value="C:lysosome"/>
    <property type="evidence" value="ECO:0007669"/>
    <property type="project" value="TreeGrafter"/>
</dbReference>
<sequence>MNTIYALSLLIVGLISFSYCDVHDKPEACKTPDQWEGNFYSYDSIKRIRILGKISYDAKNQRERIHQVFVLPHKNQTYDMLYLYHKKMLLVNNLVSNSCSKVSLTRPWTHFGVVKNSKYFGSNYLGAEEMEEDSLKIQTWKDEFVDNNGNHVFHVSTWTHKNCLPVFDNYITTDSSLHTMYMDITPGIEDESVFEPSSICDESETD</sequence>
<name>A0A813VX37_9BILA</name>
<accession>A0A813VX37</accession>
<dbReference type="GO" id="GO:0005509">
    <property type="term" value="F:calcium ion binding"/>
    <property type="evidence" value="ECO:0007669"/>
    <property type="project" value="InterPro"/>
</dbReference>
<dbReference type="AlphaFoldDB" id="A0A813VX37"/>
<organism evidence="2 3">
    <name type="scientific">Brachionus calyciflorus</name>
    <dbReference type="NCBI Taxonomy" id="104777"/>
    <lineage>
        <taxon>Eukaryota</taxon>
        <taxon>Metazoa</taxon>
        <taxon>Spiralia</taxon>
        <taxon>Gnathifera</taxon>
        <taxon>Rotifera</taxon>
        <taxon>Eurotatoria</taxon>
        <taxon>Monogononta</taxon>
        <taxon>Pseudotrocha</taxon>
        <taxon>Ploima</taxon>
        <taxon>Brachionidae</taxon>
        <taxon>Brachionus</taxon>
    </lineage>
</organism>
<dbReference type="OrthoDB" id="6084362at2759"/>
<dbReference type="InterPro" id="IPR001299">
    <property type="entry name" value="Ependymin"/>
</dbReference>
<dbReference type="Pfam" id="PF00811">
    <property type="entry name" value="Ependymin"/>
    <property type="match status" value="1"/>
</dbReference>
<protein>
    <submittedName>
        <fullName evidence="2">Uncharacterized protein</fullName>
    </submittedName>
</protein>